<feature type="region of interest" description="Disordered" evidence="1">
    <location>
        <begin position="1012"/>
        <end position="1043"/>
    </location>
</feature>
<evidence type="ECO:0000313" key="3">
    <source>
        <dbReference type="EMBL" id="MFD1883712.1"/>
    </source>
</evidence>
<feature type="transmembrane region" description="Helical" evidence="2">
    <location>
        <begin position="346"/>
        <end position="379"/>
    </location>
</feature>
<proteinExistence type="predicted"/>
<keyword evidence="2" id="KW-0472">Membrane</keyword>
<dbReference type="Gene3D" id="3.30.70.1440">
    <property type="entry name" value="Multidrug efflux transporter AcrB pore domain"/>
    <property type="match status" value="1"/>
</dbReference>
<feature type="transmembrane region" description="Helical" evidence="2">
    <location>
        <begin position="879"/>
        <end position="901"/>
    </location>
</feature>
<dbReference type="SUPFAM" id="SSF82714">
    <property type="entry name" value="Multidrug efflux transporter AcrB TolC docking domain, DN and DC subdomains"/>
    <property type="match status" value="2"/>
</dbReference>
<evidence type="ECO:0000313" key="4">
    <source>
        <dbReference type="Proteomes" id="UP001597213"/>
    </source>
</evidence>
<dbReference type="RefSeq" id="WP_379145265.1">
    <property type="nucleotide sequence ID" value="NZ_JBHUEN010000053.1"/>
</dbReference>
<feature type="compositionally biased region" description="Low complexity" evidence="1">
    <location>
        <begin position="1023"/>
        <end position="1043"/>
    </location>
</feature>
<dbReference type="PANTHER" id="PTHR32063">
    <property type="match status" value="1"/>
</dbReference>
<sequence length="1043" mass="113125">MKRFNLSDWALHHRSFVWFLLIVSMIAGMLSYNGLGREEDPSFTIKTMIIGASLPGATVDETLKQVTTRIETKLEALNELKNTRSVTMPGRAIVYVELLDTVRGPEVKASWQRVRNMMADLRPEFPQEFQGFQFNDDFGDVYGNIYAFTSDGFSYREMRDRVEAIRKRVQGISAAGKTELLGERKEQVFLEFSPSRLAALGLNEQEVMNSLATQNSIVPSGEIQAGPERILVRMDGQFSDASAIAAVNFVVNGKFFNLSDVATVRRGYEDPPTELFRYDGKDAIGLQIGMREGQNIVKFGEELDQMMNQIAEDLPIGIEMHKVADQPRVVDEAVGHFVRALAEAVAIVLLVSFVSLGLRAGFVVTLTIPLVLAITFVILDLYDITLQRISLGALIIALGLLVDDAMIAIETMISRLELGESREQAASYAWTSIAFPMLSGTLVTVAGFIPIGLNSSAAGEFTFSLFVVIAVSLVVSWIVAVLFAPILGVTLLPRQMKHAHAGPGRLRRMFHALLRAAMRAKWLTIAVTVLLFAASVFGMRFVEQQFFPTSDRPEVIVDVGLRQNASIAATTEVMDRLEAQLKDDEDVAFWTSYVGRGAPRFVLSLDVPTPGPQMGQIIIQTGGLAQRDRVKAKLNAFAATELTGVNVFVKNLEIGPPVGKPVQYRVSGPDTETVRDAARGLATVLATEPRLRDIELNWNEPARVLRLEIDQDKVRRIGISSQSIATAVSAMFSGKVVTQLRDDIFLIDVVARGDAADRQSVDSLQNLQLSTPSGVGIPLISLARLTYGTEQPLIQQRNGLPTVTVKAAIASVDQPATLVNALGPAVAEYTAKLPSDIRVEIGGTVESSSESQAPIAAVVPVMLLIMAVLVMAQMQSFRLALIVFAAAPLGLIGVVAALLPFGVPMGFVAILGILALIGILIRNSIILVHEIEVLLQKGRSRWDAVFEASDSRARPILLTAAAASLALIPISREVFWGPMAFAMMGGIIAGTLVTLVFVPALYCAIFRVKPPQNTPENEDKNENTANPGAEANPTAGAAGAQPT</sequence>
<dbReference type="PANTHER" id="PTHR32063:SF64">
    <property type="entry name" value="ACRB_ACRD_ACRF FAMILY PROTEIN"/>
    <property type="match status" value="1"/>
</dbReference>
<dbReference type="SUPFAM" id="SSF82866">
    <property type="entry name" value="Multidrug efflux transporter AcrB transmembrane domain"/>
    <property type="match status" value="2"/>
</dbReference>
<dbReference type="InterPro" id="IPR027463">
    <property type="entry name" value="AcrB_DN_DC_subdom"/>
</dbReference>
<feature type="transmembrane region" description="Helical" evidence="2">
    <location>
        <begin position="956"/>
        <end position="975"/>
    </location>
</feature>
<organism evidence="3 4">
    <name type="scientific">Paracoccus pacificus</name>
    <dbReference type="NCBI Taxonomy" id="1463598"/>
    <lineage>
        <taxon>Bacteria</taxon>
        <taxon>Pseudomonadati</taxon>
        <taxon>Pseudomonadota</taxon>
        <taxon>Alphaproteobacteria</taxon>
        <taxon>Rhodobacterales</taxon>
        <taxon>Paracoccaceae</taxon>
        <taxon>Paracoccus</taxon>
    </lineage>
</organism>
<name>A0ABW4RC79_9RHOB</name>
<dbReference type="PRINTS" id="PR00702">
    <property type="entry name" value="ACRIFLAVINRP"/>
</dbReference>
<reference evidence="4" key="1">
    <citation type="journal article" date="2019" name="Int. J. Syst. Evol. Microbiol.">
        <title>The Global Catalogue of Microorganisms (GCM) 10K type strain sequencing project: providing services to taxonomists for standard genome sequencing and annotation.</title>
        <authorList>
            <consortium name="The Broad Institute Genomics Platform"/>
            <consortium name="The Broad Institute Genome Sequencing Center for Infectious Disease"/>
            <person name="Wu L."/>
            <person name="Ma J."/>
        </authorList>
    </citation>
    <scope>NUCLEOTIDE SEQUENCE [LARGE SCALE GENOMIC DNA]</scope>
    <source>
        <strain evidence="4">CCUG 56029</strain>
    </source>
</reference>
<dbReference type="Gene3D" id="3.30.70.1320">
    <property type="entry name" value="Multidrug efflux transporter AcrB pore domain like"/>
    <property type="match status" value="1"/>
</dbReference>
<dbReference type="Proteomes" id="UP001597213">
    <property type="component" value="Unassembled WGS sequence"/>
</dbReference>
<feature type="transmembrane region" description="Helical" evidence="2">
    <location>
        <begin position="522"/>
        <end position="542"/>
    </location>
</feature>
<dbReference type="Pfam" id="PF00873">
    <property type="entry name" value="ACR_tran"/>
    <property type="match status" value="1"/>
</dbReference>
<keyword evidence="2" id="KW-1133">Transmembrane helix</keyword>
<feature type="transmembrane region" description="Helical" evidence="2">
    <location>
        <begin position="981"/>
        <end position="1005"/>
    </location>
</feature>
<evidence type="ECO:0000256" key="1">
    <source>
        <dbReference type="SAM" id="MobiDB-lite"/>
    </source>
</evidence>
<dbReference type="Gene3D" id="3.30.2090.10">
    <property type="entry name" value="Multidrug efflux transporter AcrB TolC docking domain, DN and DC subdomains"/>
    <property type="match status" value="2"/>
</dbReference>
<comment type="caution">
    <text evidence="3">The sequence shown here is derived from an EMBL/GenBank/DDBJ whole genome shotgun (WGS) entry which is preliminary data.</text>
</comment>
<dbReference type="InterPro" id="IPR001036">
    <property type="entry name" value="Acrflvin-R"/>
</dbReference>
<dbReference type="SUPFAM" id="SSF82693">
    <property type="entry name" value="Multidrug efflux transporter AcrB pore domain, PN1, PN2, PC1 and PC2 subdomains"/>
    <property type="match status" value="3"/>
</dbReference>
<accession>A0ABW4RC79</accession>
<evidence type="ECO:0000256" key="2">
    <source>
        <dbReference type="SAM" id="Phobius"/>
    </source>
</evidence>
<gene>
    <name evidence="3" type="ORF">ACFSCT_18540</name>
</gene>
<dbReference type="EMBL" id="JBHUEN010000053">
    <property type="protein sequence ID" value="MFD1883712.1"/>
    <property type="molecule type" value="Genomic_DNA"/>
</dbReference>
<protein>
    <submittedName>
        <fullName evidence="3">Efflux RND transporter permease subunit</fullName>
    </submittedName>
</protein>
<keyword evidence="4" id="KW-1185">Reference proteome</keyword>
<dbReference type="Gene3D" id="3.30.70.1430">
    <property type="entry name" value="Multidrug efflux transporter AcrB pore domain"/>
    <property type="match status" value="2"/>
</dbReference>
<dbReference type="Gene3D" id="1.20.1640.10">
    <property type="entry name" value="Multidrug efflux transporter AcrB transmembrane domain"/>
    <property type="match status" value="2"/>
</dbReference>
<feature type="transmembrane region" description="Helical" evidence="2">
    <location>
        <begin position="16"/>
        <end position="35"/>
    </location>
</feature>
<feature type="transmembrane region" description="Helical" evidence="2">
    <location>
        <begin position="853"/>
        <end position="872"/>
    </location>
</feature>
<feature type="transmembrane region" description="Helical" evidence="2">
    <location>
        <begin position="461"/>
        <end position="487"/>
    </location>
</feature>
<feature type="transmembrane region" description="Helical" evidence="2">
    <location>
        <begin position="907"/>
        <end position="935"/>
    </location>
</feature>
<feature type="transmembrane region" description="Helical" evidence="2">
    <location>
        <begin position="391"/>
        <end position="413"/>
    </location>
</feature>
<feature type="transmembrane region" description="Helical" evidence="2">
    <location>
        <begin position="425"/>
        <end position="449"/>
    </location>
</feature>
<keyword evidence="2" id="KW-0812">Transmembrane</keyword>